<feature type="binding site" description="axial binding residue" evidence="7">
    <location>
        <position position="94"/>
    </location>
    <ligand>
        <name>heme c</name>
        <dbReference type="ChEBI" id="CHEBI:61717"/>
    </ligand>
    <ligandPart>
        <name>Fe</name>
        <dbReference type="ChEBI" id="CHEBI:18248"/>
    </ligandPart>
</feature>
<evidence type="ECO:0000256" key="7">
    <source>
        <dbReference type="PIRSR" id="PIRSR000025-2"/>
    </source>
</evidence>
<dbReference type="Proteomes" id="UP000253314">
    <property type="component" value="Unassembled WGS sequence"/>
</dbReference>
<keyword evidence="3 7" id="KW-0479">Metal-binding</keyword>
<evidence type="ECO:0000256" key="4">
    <source>
        <dbReference type="ARBA" id="ARBA00022982"/>
    </source>
</evidence>
<dbReference type="AlphaFoldDB" id="A0A366XVU6"/>
<dbReference type="GO" id="GO:0016020">
    <property type="term" value="C:membrane"/>
    <property type="evidence" value="ECO:0007669"/>
    <property type="project" value="InterPro"/>
</dbReference>
<name>A0A366XVU6_9BACI</name>
<feature type="binding site" description="covalent" evidence="6">
    <location>
        <position position="57"/>
    </location>
    <ligand>
        <name>heme c</name>
        <dbReference type="ChEBI" id="CHEBI:61717"/>
    </ligand>
</feature>
<keyword evidence="1" id="KW-0813">Transport</keyword>
<keyword evidence="4" id="KW-0249">Electron transport</keyword>
<organism evidence="10 11">
    <name type="scientific">Bacillus taeanensis</name>
    <dbReference type="NCBI Taxonomy" id="273032"/>
    <lineage>
        <taxon>Bacteria</taxon>
        <taxon>Bacillati</taxon>
        <taxon>Bacillota</taxon>
        <taxon>Bacilli</taxon>
        <taxon>Bacillales</taxon>
        <taxon>Bacillaceae</taxon>
        <taxon>Bacillus</taxon>
    </lineage>
</organism>
<dbReference type="GO" id="GO:0009055">
    <property type="term" value="F:electron transfer activity"/>
    <property type="evidence" value="ECO:0007669"/>
    <property type="project" value="InterPro"/>
</dbReference>
<reference evidence="10 11" key="1">
    <citation type="submission" date="2018-07" db="EMBL/GenBank/DDBJ databases">
        <title>Lottiidibacillus patelloidae gen. nov., sp. nov., isolated from the intestinal tract of a marine limpet and the reclassification of B. taeanensis BH030017T, B. algicola KMM 3737T and B. hwajinpoensis SW-72T as genus Lottiidibacillus.</title>
        <authorList>
            <person name="Liu R."/>
            <person name="Huang Z."/>
        </authorList>
    </citation>
    <scope>NUCLEOTIDE SEQUENCE [LARGE SCALE GENOMIC DNA]</scope>
    <source>
        <strain evidence="10 11">BH030017</strain>
    </source>
</reference>
<dbReference type="GO" id="GO:0020037">
    <property type="term" value="F:heme binding"/>
    <property type="evidence" value="ECO:0007669"/>
    <property type="project" value="InterPro"/>
</dbReference>
<evidence type="ECO:0000313" key="11">
    <source>
        <dbReference type="Proteomes" id="UP000253314"/>
    </source>
</evidence>
<evidence type="ECO:0000313" key="10">
    <source>
        <dbReference type="EMBL" id="RBW70520.1"/>
    </source>
</evidence>
<dbReference type="NCBIfam" id="NF045773">
    <property type="entry name" value="cytochro_C550"/>
    <property type="match status" value="1"/>
</dbReference>
<dbReference type="RefSeq" id="WP_113804972.1">
    <property type="nucleotide sequence ID" value="NZ_QOCW01000004.1"/>
</dbReference>
<feature type="binding site" description="axial binding residue" evidence="7">
    <location>
        <position position="58"/>
    </location>
    <ligand>
        <name>heme c</name>
        <dbReference type="ChEBI" id="CHEBI:61717"/>
    </ligand>
    <ligandPart>
        <name>Fe</name>
        <dbReference type="ChEBI" id="CHEBI:18248"/>
    </ligandPart>
</feature>
<dbReference type="PANTHER" id="PTHR37823:SF4">
    <property type="entry name" value="MENAQUINOL-CYTOCHROME C REDUCTASE CYTOCHROME B_C SUBUNIT"/>
    <property type="match status" value="1"/>
</dbReference>
<dbReference type="PANTHER" id="PTHR37823">
    <property type="entry name" value="CYTOCHROME C-553-LIKE"/>
    <property type="match status" value="1"/>
</dbReference>
<evidence type="ECO:0000256" key="1">
    <source>
        <dbReference type="ARBA" id="ARBA00022448"/>
    </source>
</evidence>
<dbReference type="InterPro" id="IPR054780">
    <property type="entry name" value="Cytochro_C550_firm"/>
</dbReference>
<dbReference type="PROSITE" id="PS51007">
    <property type="entry name" value="CYTC"/>
    <property type="match status" value="1"/>
</dbReference>
<evidence type="ECO:0000256" key="5">
    <source>
        <dbReference type="ARBA" id="ARBA00023004"/>
    </source>
</evidence>
<dbReference type="Gene3D" id="1.10.760.10">
    <property type="entry name" value="Cytochrome c-like domain"/>
    <property type="match status" value="1"/>
</dbReference>
<proteinExistence type="predicted"/>
<accession>A0A366XVU6</accession>
<dbReference type="EMBL" id="QOCW01000004">
    <property type="protein sequence ID" value="RBW70520.1"/>
    <property type="molecule type" value="Genomic_DNA"/>
</dbReference>
<feature type="domain" description="Cytochrome c" evidence="9">
    <location>
        <begin position="41"/>
        <end position="115"/>
    </location>
</feature>
<dbReference type="InterPro" id="IPR009056">
    <property type="entry name" value="Cyt_c-like_dom"/>
</dbReference>
<dbReference type="InterPro" id="IPR012218">
    <property type="entry name" value="Cyt_c_BACSU-c550-type"/>
</dbReference>
<keyword evidence="5 7" id="KW-0408">Iron</keyword>
<dbReference type="PIRSF" id="PIRSF000025">
    <property type="entry name" value="Cytc_Bsub_c550"/>
    <property type="match status" value="1"/>
</dbReference>
<keyword evidence="8" id="KW-1133">Transmembrane helix</keyword>
<feature type="binding site" description="covalent" evidence="6">
    <location>
        <position position="54"/>
    </location>
    <ligand>
        <name>heme c</name>
        <dbReference type="ChEBI" id="CHEBI:61717"/>
    </ligand>
</feature>
<evidence type="ECO:0000256" key="8">
    <source>
        <dbReference type="SAM" id="Phobius"/>
    </source>
</evidence>
<comment type="caution">
    <text evidence="10">The sequence shown here is derived from an EMBL/GenBank/DDBJ whole genome shotgun (WGS) entry which is preliminary data.</text>
</comment>
<keyword evidence="8" id="KW-0472">Membrane</keyword>
<comment type="PTM">
    <text evidence="6">Binds 1 heme c group covalently per subunit.</text>
</comment>
<keyword evidence="8" id="KW-0812">Transmembrane</keyword>
<evidence type="ECO:0000256" key="3">
    <source>
        <dbReference type="ARBA" id="ARBA00022723"/>
    </source>
</evidence>
<protein>
    <submittedName>
        <fullName evidence="10">Cytochrome c</fullName>
    </submittedName>
</protein>
<dbReference type="GO" id="GO:0005506">
    <property type="term" value="F:iron ion binding"/>
    <property type="evidence" value="ECO:0007669"/>
    <property type="project" value="InterPro"/>
</dbReference>
<feature type="transmembrane region" description="Helical" evidence="8">
    <location>
        <begin position="6"/>
        <end position="28"/>
    </location>
</feature>
<keyword evidence="2 6" id="KW-0349">Heme</keyword>
<dbReference type="InterPro" id="IPR051811">
    <property type="entry name" value="Cytochrome_c550/c551-like"/>
</dbReference>
<dbReference type="InterPro" id="IPR036909">
    <property type="entry name" value="Cyt_c-like_dom_sf"/>
</dbReference>
<keyword evidence="11" id="KW-1185">Reference proteome</keyword>
<dbReference type="OrthoDB" id="7933886at2"/>
<gene>
    <name evidence="10" type="ORF">DS031_05705</name>
</gene>
<dbReference type="SUPFAM" id="SSF46626">
    <property type="entry name" value="Cytochrome c"/>
    <property type="match status" value="1"/>
</dbReference>
<sequence length="115" mass="12002">MKGNPLIPFLVTAVAGFILILTLSFVGLNNLNEEAHGGEETAELAPEEIYTQTCSGCHGGELEGGMGPNLQQVGSKYSAEEIATILEEGLPGGMPSGLVSGADKDKLAEWLAEKK</sequence>
<evidence type="ECO:0000259" key="9">
    <source>
        <dbReference type="PROSITE" id="PS51007"/>
    </source>
</evidence>
<evidence type="ECO:0000256" key="2">
    <source>
        <dbReference type="ARBA" id="ARBA00022617"/>
    </source>
</evidence>
<dbReference type="Pfam" id="PF13442">
    <property type="entry name" value="Cytochrome_CBB3"/>
    <property type="match status" value="1"/>
</dbReference>
<evidence type="ECO:0000256" key="6">
    <source>
        <dbReference type="PIRSR" id="PIRSR000025-1"/>
    </source>
</evidence>